<dbReference type="InterPro" id="IPR001304">
    <property type="entry name" value="C-type_lectin-like"/>
</dbReference>
<dbReference type="Pfam" id="PF00059">
    <property type="entry name" value="Lectin_C"/>
    <property type="match status" value="1"/>
</dbReference>
<reference evidence="6" key="2">
    <citation type="submission" date="2025-08" db="UniProtKB">
        <authorList>
            <consortium name="Ensembl"/>
        </authorList>
    </citation>
    <scope>IDENTIFICATION</scope>
</reference>
<evidence type="ECO:0000256" key="2">
    <source>
        <dbReference type="ARBA" id="ARBA00022734"/>
    </source>
</evidence>
<dbReference type="GO" id="GO:0001872">
    <property type="term" value="F:(1-&gt;3)-beta-D-glucan binding"/>
    <property type="evidence" value="ECO:0007669"/>
    <property type="project" value="InterPro"/>
</dbReference>
<evidence type="ECO:0000313" key="7">
    <source>
        <dbReference type="Proteomes" id="UP000694380"/>
    </source>
</evidence>
<dbReference type="CDD" id="cd03593">
    <property type="entry name" value="CLECT_NK_receptors_like"/>
    <property type="match status" value="1"/>
</dbReference>
<keyword evidence="4" id="KW-0812">Transmembrane</keyword>
<dbReference type="InterPro" id="IPR016186">
    <property type="entry name" value="C-type_lectin-like/link_sf"/>
</dbReference>
<dbReference type="PANTHER" id="PTHR47218">
    <property type="entry name" value="C-TYPE LECTIN DOMAIN FAMILY 7 MEMBER A"/>
    <property type="match status" value="1"/>
</dbReference>
<protein>
    <recommendedName>
        <fullName evidence="5">C-type lectin domain-containing protein</fullName>
    </recommendedName>
</protein>
<feature type="region of interest" description="Disordered" evidence="3">
    <location>
        <begin position="42"/>
        <end position="66"/>
    </location>
</feature>
<dbReference type="AlphaFoldDB" id="A0A8C3IG56"/>
<keyword evidence="4" id="KW-1133">Transmembrane helix</keyword>
<proteinExistence type="predicted"/>
<keyword evidence="2" id="KW-0430">Lectin</keyword>
<dbReference type="GO" id="GO:0016020">
    <property type="term" value="C:membrane"/>
    <property type="evidence" value="ECO:0007669"/>
    <property type="project" value="UniProtKB-SubCell"/>
</dbReference>
<keyword evidence="4" id="KW-0472">Membrane</keyword>
<dbReference type="Gene3D" id="3.10.100.10">
    <property type="entry name" value="Mannose-Binding Protein A, subunit A"/>
    <property type="match status" value="1"/>
</dbReference>
<evidence type="ECO:0000313" key="6">
    <source>
        <dbReference type="Ensembl" id="ENSCPBP00000033506.1"/>
    </source>
</evidence>
<dbReference type="InterPro" id="IPR042808">
    <property type="entry name" value="CLEC7A"/>
</dbReference>
<reference evidence="6" key="3">
    <citation type="submission" date="2025-09" db="UniProtKB">
        <authorList>
            <consortium name="Ensembl"/>
        </authorList>
    </citation>
    <scope>IDENTIFICATION</scope>
</reference>
<dbReference type="InterPro" id="IPR033992">
    <property type="entry name" value="NKR-like_CTLD"/>
</dbReference>
<name>A0A8C3IG56_CHRPI</name>
<evidence type="ECO:0000256" key="4">
    <source>
        <dbReference type="SAM" id="Phobius"/>
    </source>
</evidence>
<evidence type="ECO:0000256" key="1">
    <source>
        <dbReference type="ARBA" id="ARBA00004167"/>
    </source>
</evidence>
<dbReference type="GeneTree" id="ENSGT00940000154558"/>
<dbReference type="Ensembl" id="ENSCPBT00000039353.1">
    <property type="protein sequence ID" value="ENSCPBP00000033506.1"/>
    <property type="gene ID" value="ENSCPBG00000023428.1"/>
</dbReference>
<dbReference type="PANTHER" id="PTHR47218:SF2">
    <property type="entry name" value="C-TYPE LECTIN DOMAIN-CONTAINING PROTEIN"/>
    <property type="match status" value="1"/>
</dbReference>
<dbReference type="PROSITE" id="PS50041">
    <property type="entry name" value="C_TYPE_LECTIN_2"/>
    <property type="match status" value="1"/>
</dbReference>
<gene>
    <name evidence="6" type="primary">LOC101938159</name>
</gene>
<reference evidence="6" key="1">
    <citation type="journal article" date="2015" name="Genome Biol. Evol.">
        <title>Physical Mapping and Refinement of the Painted Turtle Genome (Chrysemys picta) Inform Amniote Genome Evolution and Challenge Turtle-Bird Chromosomal Conservation.</title>
        <authorList>
            <person name="Badenhorst D."/>
            <person name="Hillier L.W."/>
            <person name="Literman R."/>
            <person name="Montiel E.E."/>
            <person name="Radhakrishnan S."/>
            <person name="Shen Y."/>
            <person name="Minx P."/>
            <person name="Janes D.E."/>
            <person name="Warren W.C."/>
            <person name="Edwards S.V."/>
            <person name="Valenzuela N."/>
        </authorList>
    </citation>
    <scope>NUCLEOTIDE SEQUENCE [LARGE SCALE GENOMIC DNA]</scope>
</reference>
<dbReference type="InterPro" id="IPR016187">
    <property type="entry name" value="CTDL_fold"/>
</dbReference>
<evidence type="ECO:0000256" key="3">
    <source>
        <dbReference type="SAM" id="MobiDB-lite"/>
    </source>
</evidence>
<dbReference type="SUPFAM" id="SSF56436">
    <property type="entry name" value="C-type lectin-like"/>
    <property type="match status" value="1"/>
</dbReference>
<organism evidence="6 7">
    <name type="scientific">Chrysemys picta bellii</name>
    <name type="common">Western painted turtle</name>
    <name type="synonym">Emys bellii</name>
    <dbReference type="NCBI Taxonomy" id="8478"/>
    <lineage>
        <taxon>Eukaryota</taxon>
        <taxon>Metazoa</taxon>
        <taxon>Chordata</taxon>
        <taxon>Craniata</taxon>
        <taxon>Vertebrata</taxon>
        <taxon>Euteleostomi</taxon>
        <taxon>Archelosauria</taxon>
        <taxon>Testudinata</taxon>
        <taxon>Testudines</taxon>
        <taxon>Cryptodira</taxon>
        <taxon>Durocryptodira</taxon>
        <taxon>Testudinoidea</taxon>
        <taxon>Emydidae</taxon>
        <taxon>Chrysemys</taxon>
    </lineage>
</organism>
<keyword evidence="7" id="KW-1185">Reference proteome</keyword>
<dbReference type="SMART" id="SM00034">
    <property type="entry name" value="CLECT"/>
    <property type="match status" value="1"/>
</dbReference>
<dbReference type="GO" id="GO:0071226">
    <property type="term" value="P:cellular response to molecule of fungal origin"/>
    <property type="evidence" value="ECO:0007669"/>
    <property type="project" value="InterPro"/>
</dbReference>
<feature type="transmembrane region" description="Helical" evidence="4">
    <location>
        <begin position="72"/>
        <end position="94"/>
    </location>
</feature>
<feature type="domain" description="C-type lectin" evidence="5">
    <location>
        <begin position="140"/>
        <end position="263"/>
    </location>
</feature>
<comment type="subcellular location">
    <subcellularLocation>
        <location evidence="1">Membrane</location>
        <topology evidence="1">Single-pass membrane protein</topology>
    </subcellularLocation>
</comment>
<sequence>MGPGFHDQPLYCCTCIIKLPDVKSKISVSIISPATRKELATNQELNHHTPAKQQGSQRPQGAGDKDPLPSRWLLTTVILGILCLLLLIATGVLVSKDTQWRGQQEVLTQQVENLTQQLKLCQSQTTNHQGDKCPVRWIQSSDSLYLFAAATRTWEQCQSYCSSQSAQLLKTENKEEKNFIKQESYLYFDIRQNFKYYFPFWIGASYDSRTRKWVWVDSTALSSGLLEIPEADSQHYRGGACAYIQGGTFKAGACGETRSCLCEKMKDLTRT</sequence>
<evidence type="ECO:0000259" key="5">
    <source>
        <dbReference type="PROSITE" id="PS50041"/>
    </source>
</evidence>
<accession>A0A8C3IG56</accession>
<dbReference type="Proteomes" id="UP000694380">
    <property type="component" value="Chromosome 3"/>
</dbReference>